<accession>A0A1G4GSC3</accession>
<evidence type="ECO:0000313" key="2">
    <source>
        <dbReference type="EMBL" id="SCO65474.1"/>
    </source>
</evidence>
<reference evidence="2 3" key="1">
    <citation type="submission" date="2016-07" db="EMBL/GenBank/DDBJ databases">
        <authorList>
            <consortium name="Pathogen Informatics"/>
        </authorList>
    </citation>
    <scope>NUCLEOTIDE SEQUENCE [LARGE SCALE GENOMIC DNA]</scope>
</reference>
<name>A0A1G4GSC3_PLAVI</name>
<dbReference type="Pfam" id="PF05795">
    <property type="entry name" value="Plasmodium_Vir"/>
    <property type="match status" value="1"/>
</dbReference>
<gene>
    <name evidence="2" type="ORF">PVT01_030028900</name>
</gene>
<feature type="compositionally biased region" description="Basic and acidic residues" evidence="1">
    <location>
        <begin position="31"/>
        <end position="43"/>
    </location>
</feature>
<dbReference type="EMBL" id="LT615241">
    <property type="protein sequence ID" value="SCO65474.1"/>
    <property type="molecule type" value="Genomic_DNA"/>
</dbReference>
<evidence type="ECO:0000313" key="3">
    <source>
        <dbReference type="Proteomes" id="UP000196402"/>
    </source>
</evidence>
<protein>
    <submittedName>
        <fullName evidence="2">Vir protein, putative</fullName>
    </submittedName>
</protein>
<proteinExistence type="predicted"/>
<feature type="region of interest" description="Disordered" evidence="1">
    <location>
        <begin position="1"/>
        <end position="76"/>
    </location>
</feature>
<dbReference type="Proteomes" id="UP000196402">
    <property type="component" value="Chromosome 3"/>
</dbReference>
<feature type="compositionally biased region" description="Low complexity" evidence="1">
    <location>
        <begin position="66"/>
        <end position="76"/>
    </location>
</feature>
<sequence length="150" mass="16300">MAFLSDEEGLKDKIPSLDDIDNGKFSICLSDEPKKETGSELRPAEVPAKVAGVGQEPHSQPISPASEQSNSPTSLSTSTVVSSIVGIPPFLALIYKFTPVGSMFRSKNNRNINLLNNLDDEIEKELFYPNHKTAITNSSLKIYNVAYGSV</sequence>
<organism evidence="2 3">
    <name type="scientific">Plasmodium vivax</name>
    <name type="common">malaria parasite P. vivax</name>
    <dbReference type="NCBI Taxonomy" id="5855"/>
    <lineage>
        <taxon>Eukaryota</taxon>
        <taxon>Sar</taxon>
        <taxon>Alveolata</taxon>
        <taxon>Apicomplexa</taxon>
        <taxon>Aconoidasida</taxon>
        <taxon>Haemosporida</taxon>
        <taxon>Plasmodiidae</taxon>
        <taxon>Plasmodium</taxon>
        <taxon>Plasmodium (Plasmodium)</taxon>
    </lineage>
</organism>
<dbReference type="AlphaFoldDB" id="A0A1G4GSC3"/>
<evidence type="ECO:0000256" key="1">
    <source>
        <dbReference type="SAM" id="MobiDB-lite"/>
    </source>
</evidence>
<dbReference type="InterPro" id="IPR008780">
    <property type="entry name" value="Plasmodium_Vir"/>
</dbReference>